<keyword evidence="5" id="KW-0804">Transcription</keyword>
<protein>
    <submittedName>
        <fullName evidence="9">BglG family transcription antiterminator</fullName>
    </submittedName>
</protein>
<evidence type="ECO:0000313" key="9">
    <source>
        <dbReference type="EMBL" id="MFC4557751.1"/>
    </source>
</evidence>
<name>A0ABV9DHZ6_9BACI</name>
<accession>A0ABV9DHZ6</accession>
<evidence type="ECO:0000259" key="7">
    <source>
        <dbReference type="PROSITE" id="PS51099"/>
    </source>
</evidence>
<dbReference type="Gene3D" id="3.40.930.10">
    <property type="entry name" value="Mannitol-specific EII, Chain A"/>
    <property type="match status" value="1"/>
</dbReference>
<evidence type="ECO:0000259" key="8">
    <source>
        <dbReference type="PROSITE" id="PS51372"/>
    </source>
</evidence>
<feature type="domain" description="PTS EIIA type-2" evidence="6">
    <location>
        <begin position="554"/>
        <end position="696"/>
    </location>
</feature>
<evidence type="ECO:0000259" key="6">
    <source>
        <dbReference type="PROSITE" id="PS51094"/>
    </source>
</evidence>
<dbReference type="InterPro" id="IPR050661">
    <property type="entry name" value="BglG_antiterminators"/>
</dbReference>
<dbReference type="Pfam" id="PF02302">
    <property type="entry name" value="PTS_IIB"/>
    <property type="match status" value="1"/>
</dbReference>
<dbReference type="InterPro" id="IPR013196">
    <property type="entry name" value="HTH_11"/>
</dbReference>
<dbReference type="EMBL" id="JBHSFU010000004">
    <property type="protein sequence ID" value="MFC4557751.1"/>
    <property type="molecule type" value="Genomic_DNA"/>
</dbReference>
<dbReference type="InterPro" id="IPR036634">
    <property type="entry name" value="PRD_sf"/>
</dbReference>
<dbReference type="InterPro" id="IPR036388">
    <property type="entry name" value="WH-like_DNA-bd_sf"/>
</dbReference>
<feature type="domain" description="PRD" evidence="8">
    <location>
        <begin position="304"/>
        <end position="411"/>
    </location>
</feature>
<dbReference type="Gene3D" id="3.40.50.2300">
    <property type="match status" value="1"/>
</dbReference>
<evidence type="ECO:0000256" key="3">
    <source>
        <dbReference type="ARBA" id="ARBA00023015"/>
    </source>
</evidence>
<keyword evidence="4" id="KW-0010">Activator</keyword>
<dbReference type="Proteomes" id="UP001595989">
    <property type="component" value="Unassembled WGS sequence"/>
</dbReference>
<evidence type="ECO:0000256" key="1">
    <source>
        <dbReference type="ARBA" id="ARBA00022679"/>
    </source>
</evidence>
<evidence type="ECO:0000256" key="5">
    <source>
        <dbReference type="ARBA" id="ARBA00023163"/>
    </source>
</evidence>
<dbReference type="Pfam" id="PF08279">
    <property type="entry name" value="HTH_11"/>
    <property type="match status" value="1"/>
</dbReference>
<evidence type="ECO:0000256" key="4">
    <source>
        <dbReference type="ARBA" id="ARBA00023159"/>
    </source>
</evidence>
<keyword evidence="10" id="KW-1185">Reference proteome</keyword>
<dbReference type="InterPro" id="IPR036390">
    <property type="entry name" value="WH_DNA-bd_sf"/>
</dbReference>
<dbReference type="InterPro" id="IPR036095">
    <property type="entry name" value="PTS_EIIB-like_sf"/>
</dbReference>
<dbReference type="Gene3D" id="1.10.1790.10">
    <property type="entry name" value="PRD domain"/>
    <property type="match status" value="2"/>
</dbReference>
<comment type="caution">
    <text evidence="9">The sequence shown here is derived from an EMBL/GenBank/DDBJ whole genome shotgun (WGS) entry which is preliminary data.</text>
</comment>
<dbReference type="InterPro" id="IPR007737">
    <property type="entry name" value="Mga_HTH"/>
</dbReference>
<dbReference type="PANTHER" id="PTHR30185:SF9">
    <property type="entry name" value="MANNITOL-SPECIFIC PHOSPHOTRANSFERASE ENZYME IIA COMPONENT"/>
    <property type="match status" value="1"/>
</dbReference>
<dbReference type="Pfam" id="PF00359">
    <property type="entry name" value="PTS_EIIA_2"/>
    <property type="match status" value="1"/>
</dbReference>
<evidence type="ECO:0000313" key="10">
    <source>
        <dbReference type="Proteomes" id="UP001595989"/>
    </source>
</evidence>
<dbReference type="InterPro" id="IPR013011">
    <property type="entry name" value="PTS_EIIB_2"/>
</dbReference>
<sequence length="696" mass="80068">MDKRRAHLLSVILHSSEPVHSSNLAEKLGVSQRTIYYDVGQINDWLESQRLESIRNIHGEGFWFNRSMVEKVDLREYDLTEEYVYQYSENERKLIILLTLLTGNEKTTMRTFIDLTFMSRGTINKDLGNIKNQLADYELELQYSRANGYKLCGSEENKRKLLLSEFSNIMLNREWRNIRSQIYNMLAMETNNKKDADSHEKINALIYKAEEELSLRLTDEMFEMLSINLLITVHRAKLGQFVEVDSEEARVLQNTEHYKASMKLTAGLMDLFAIEFPDDEISFLTMNLLGLKIHREKFNSFSSSEIAGLRIVVRQMIADFQTYACVIFDDRDGLENNLLTHIKPTYYRLKYGVQTSNHLAANIKENYPELFHFTKRVMVHLEQYVRKKVPDEEAAYITLHFGGWLKRENKKVDSSLNAVIVCENGVGTSNMLKTQLESLIAGLQVVAIQSVREYNSQHIEADVIFSTNLLKDKGIPTIHVPAILSNSDKVEILNKVNKLFDQDYNEAYNTEQLLQVIERFATIHNRAGLKAAISGISTEQRHQKKEFREPMLNELLTEDTVILEDRVTNWEEAIRTAATPLLNGKAIKEEYIDAMIDNVKELGPYIVIAPNIALPHARPEAGVERVGMSLLRLREPVYFSEQEKHRAQLIVVLAAIDNQTHLKALSELTEMLSDDEKVEKLINSASSEDVLQLINQ</sequence>
<dbReference type="Pfam" id="PF00874">
    <property type="entry name" value="PRD"/>
    <property type="match status" value="2"/>
</dbReference>
<dbReference type="PANTHER" id="PTHR30185">
    <property type="entry name" value="CRYPTIC BETA-GLUCOSIDE BGL OPERON ANTITERMINATOR"/>
    <property type="match status" value="1"/>
</dbReference>
<feature type="domain" description="PTS EIIB type-2" evidence="7">
    <location>
        <begin position="416"/>
        <end position="504"/>
    </location>
</feature>
<dbReference type="InterPro" id="IPR016152">
    <property type="entry name" value="PTrfase/Anion_transptr"/>
</dbReference>
<dbReference type="SUPFAM" id="SSF52794">
    <property type="entry name" value="PTS system IIB component-like"/>
    <property type="match status" value="1"/>
</dbReference>
<feature type="domain" description="PRD" evidence="8">
    <location>
        <begin position="193"/>
        <end position="298"/>
    </location>
</feature>
<organism evidence="9 10">
    <name type="scientific">Virgibacillus kekensis</name>
    <dbReference type="NCBI Taxonomy" id="202261"/>
    <lineage>
        <taxon>Bacteria</taxon>
        <taxon>Bacillati</taxon>
        <taxon>Bacillota</taxon>
        <taxon>Bacilli</taxon>
        <taxon>Bacillales</taxon>
        <taxon>Bacillaceae</taxon>
        <taxon>Virgibacillus</taxon>
    </lineage>
</organism>
<dbReference type="InterPro" id="IPR011608">
    <property type="entry name" value="PRD"/>
</dbReference>
<dbReference type="CDD" id="cd00211">
    <property type="entry name" value="PTS_IIA_fru"/>
    <property type="match status" value="1"/>
</dbReference>
<reference evidence="10" key="1">
    <citation type="journal article" date="2019" name="Int. J. Syst. Evol. Microbiol.">
        <title>The Global Catalogue of Microorganisms (GCM) 10K type strain sequencing project: providing services to taxonomists for standard genome sequencing and annotation.</title>
        <authorList>
            <consortium name="The Broad Institute Genomics Platform"/>
            <consortium name="The Broad Institute Genome Sequencing Center for Infectious Disease"/>
            <person name="Wu L."/>
            <person name="Ma J."/>
        </authorList>
    </citation>
    <scope>NUCLEOTIDE SEQUENCE [LARGE SCALE GENOMIC DNA]</scope>
    <source>
        <strain evidence="10">CGMCC 4.7426</strain>
    </source>
</reference>
<keyword evidence="2" id="KW-0677">Repeat</keyword>
<dbReference type="PROSITE" id="PS00372">
    <property type="entry name" value="PTS_EIIA_TYPE_2_HIS"/>
    <property type="match status" value="1"/>
</dbReference>
<dbReference type="PROSITE" id="PS51094">
    <property type="entry name" value="PTS_EIIA_TYPE_2"/>
    <property type="match status" value="1"/>
</dbReference>
<gene>
    <name evidence="9" type="ORF">ACFO3D_05955</name>
</gene>
<dbReference type="CDD" id="cd05568">
    <property type="entry name" value="PTS_IIB_bgl_like"/>
    <property type="match status" value="1"/>
</dbReference>
<dbReference type="SUPFAM" id="SSF63520">
    <property type="entry name" value="PTS-regulatory domain, PRD"/>
    <property type="match status" value="2"/>
</dbReference>
<evidence type="ECO:0000256" key="2">
    <source>
        <dbReference type="ARBA" id="ARBA00022737"/>
    </source>
</evidence>
<dbReference type="SUPFAM" id="SSF55804">
    <property type="entry name" value="Phoshotransferase/anion transport protein"/>
    <property type="match status" value="1"/>
</dbReference>
<dbReference type="InterPro" id="IPR002178">
    <property type="entry name" value="PTS_EIIA_type-2_dom"/>
</dbReference>
<dbReference type="InterPro" id="IPR003501">
    <property type="entry name" value="PTS_EIIB_2/3"/>
</dbReference>
<dbReference type="Gene3D" id="1.10.10.10">
    <property type="entry name" value="Winged helix-like DNA-binding domain superfamily/Winged helix DNA-binding domain"/>
    <property type="match status" value="1"/>
</dbReference>
<proteinExistence type="predicted"/>
<keyword evidence="1" id="KW-0808">Transferase</keyword>
<dbReference type="RefSeq" id="WP_390295468.1">
    <property type="nucleotide sequence ID" value="NZ_JBHSFU010000004.1"/>
</dbReference>
<dbReference type="PROSITE" id="PS51099">
    <property type="entry name" value="PTS_EIIB_TYPE_2"/>
    <property type="match status" value="1"/>
</dbReference>
<dbReference type="PROSITE" id="PS51372">
    <property type="entry name" value="PRD_2"/>
    <property type="match status" value="2"/>
</dbReference>
<keyword evidence="3" id="KW-0805">Transcription regulation</keyword>
<dbReference type="SUPFAM" id="SSF46785">
    <property type="entry name" value="Winged helix' DNA-binding domain"/>
    <property type="match status" value="1"/>
</dbReference>
<dbReference type="Pfam" id="PF05043">
    <property type="entry name" value="Mga"/>
    <property type="match status" value="1"/>
</dbReference>